<accession>A0A135LRV2</accession>
<feature type="compositionally biased region" description="Low complexity" evidence="1">
    <location>
        <begin position="596"/>
        <end position="612"/>
    </location>
</feature>
<keyword evidence="3" id="KW-1185">Reference proteome</keyword>
<dbReference type="OrthoDB" id="3009558at2759"/>
<gene>
    <name evidence="2" type="ORF">PGRI_090830</name>
</gene>
<protein>
    <submittedName>
        <fullName evidence="2">Uncharacterized protein</fullName>
    </submittedName>
</protein>
<feature type="compositionally biased region" description="Pro residues" evidence="1">
    <location>
        <begin position="1"/>
        <end position="12"/>
    </location>
</feature>
<evidence type="ECO:0000313" key="3">
    <source>
        <dbReference type="Proteomes" id="UP000070168"/>
    </source>
</evidence>
<feature type="region of interest" description="Disordered" evidence="1">
    <location>
        <begin position="1"/>
        <end position="41"/>
    </location>
</feature>
<dbReference type="EMBL" id="LHQR01000029">
    <property type="protein sequence ID" value="KXG51690.1"/>
    <property type="molecule type" value="Genomic_DNA"/>
</dbReference>
<dbReference type="AlphaFoldDB" id="A0A135LRV2"/>
<dbReference type="STRING" id="5078.A0A135LRV2"/>
<comment type="caution">
    <text evidence="2">The sequence shown here is derived from an EMBL/GenBank/DDBJ whole genome shotgun (WGS) entry which is preliminary data.</text>
</comment>
<feature type="region of interest" description="Disordered" evidence="1">
    <location>
        <begin position="571"/>
        <end position="619"/>
    </location>
</feature>
<proteinExistence type="predicted"/>
<sequence>MALPPLPAPKTIPPEAGTSSLLGGTPGQVRTLSKNRPTSHATVRSIECKSDIDKPGLRAKVCFMTSIETPEEEILVRSLHPSLKDCNSVSVVEGGPVEKPLWLVSAGSAQYIKNTHAAGREIHVLPKQYLPPVSPLGIPVRDVPIEAIDPRSFLQLQQVISIREAFPGSVGVQILPTGWLLVLFLEKKSLEACWDKGVPCEVGGLRIGYLLESARATATPVESGRAVSGAPGSIAQQAALGLRLRLPGGQEAITTVTHPFVRLADSRMSKIRKRFTEHILAAKEYLKRMKPPPRQAPQAGIVHPKQSANSPVGKQVWLSGTETCIGTITVTYDRCTRHRLIPYPYGFQHDLSLITGPNLPQLTNPPHTPRVTEWGPYEEALQGRPVLVYRYNIATGNSFIHQGYGIPTQAHQCIIHGAQYSWDARAFGTALLWRTLRDTESVRGASGSVLCLGEPQHETARALLFQNFEGPLPASEHVHIDKNEDVPTFKGGFLLPEEIRRSQIITARDVYPGDFRTPQRSSNSGVHMQECGMTVRRGYATRTIRLSANGHGRLERDAHVRGKTYGTCRVNKGKVAEVGTRPDRPGPNGASSPEVGSNPNLSGSTTSPSPGTKVTPKRIRRSRFLLRSPEEELAQARIQAFRLDYYDLSFRLHLAHGARSHYLDRAEIQALEERTRREETMEGYGAKRTEPTSIEVKEREAKGMAELMSTRQLLVHQDYTEGERIG</sequence>
<dbReference type="OMA" id="KSLEACW"/>
<evidence type="ECO:0000313" key="2">
    <source>
        <dbReference type="EMBL" id="KXG51690.1"/>
    </source>
</evidence>
<dbReference type="GeneID" id="63712096"/>
<feature type="compositionally biased region" description="Polar residues" evidence="1">
    <location>
        <begin position="17"/>
        <end position="41"/>
    </location>
</feature>
<name>A0A135LRV2_PENPA</name>
<dbReference type="RefSeq" id="XP_040650226.1">
    <property type="nucleotide sequence ID" value="XM_040796796.1"/>
</dbReference>
<evidence type="ECO:0000256" key="1">
    <source>
        <dbReference type="SAM" id="MobiDB-lite"/>
    </source>
</evidence>
<organism evidence="2 3">
    <name type="scientific">Penicillium patulum</name>
    <name type="common">Penicillium griseofulvum</name>
    <dbReference type="NCBI Taxonomy" id="5078"/>
    <lineage>
        <taxon>Eukaryota</taxon>
        <taxon>Fungi</taxon>
        <taxon>Dikarya</taxon>
        <taxon>Ascomycota</taxon>
        <taxon>Pezizomycotina</taxon>
        <taxon>Eurotiomycetes</taxon>
        <taxon>Eurotiomycetidae</taxon>
        <taxon>Eurotiales</taxon>
        <taxon>Aspergillaceae</taxon>
        <taxon>Penicillium</taxon>
    </lineage>
</organism>
<reference evidence="2 3" key="1">
    <citation type="journal article" date="2016" name="BMC Genomics">
        <title>Genome sequencing and secondary metabolism of the postharvest pathogen Penicillium griseofulvum.</title>
        <authorList>
            <person name="Banani H."/>
            <person name="Marcet-Houben M."/>
            <person name="Ballester A.R."/>
            <person name="Abbruscato P."/>
            <person name="Gonzalez-Candelas L."/>
            <person name="Gabaldon T."/>
            <person name="Spadaro D."/>
        </authorList>
    </citation>
    <scope>NUCLEOTIDE SEQUENCE [LARGE SCALE GENOMIC DNA]</scope>
    <source>
        <strain evidence="2 3">PG3</strain>
    </source>
</reference>
<dbReference type="Proteomes" id="UP000070168">
    <property type="component" value="Unassembled WGS sequence"/>
</dbReference>